<dbReference type="EMBL" id="FUWH01000003">
    <property type="protein sequence ID" value="SJZ62782.1"/>
    <property type="molecule type" value="Genomic_DNA"/>
</dbReference>
<accession>A0A1T4M790</accession>
<dbReference type="InterPro" id="IPR036249">
    <property type="entry name" value="Thioredoxin-like_sf"/>
</dbReference>
<dbReference type="InterPro" id="IPR050553">
    <property type="entry name" value="Thioredoxin_ResA/DsbE_sf"/>
</dbReference>
<dbReference type="AlphaFoldDB" id="A0A1T4M790"/>
<dbReference type="InterPro" id="IPR013766">
    <property type="entry name" value="Thioredoxin_domain"/>
</dbReference>
<evidence type="ECO:0000259" key="1">
    <source>
        <dbReference type="PROSITE" id="PS51352"/>
    </source>
</evidence>
<reference evidence="2 3" key="1">
    <citation type="submission" date="2017-02" db="EMBL/GenBank/DDBJ databases">
        <authorList>
            <person name="Peterson S.W."/>
        </authorList>
    </citation>
    <scope>NUCLEOTIDE SEQUENCE [LARGE SCALE GENOMIC DNA]</scope>
    <source>
        <strain evidence="2 3">DSM 22335</strain>
    </source>
</reference>
<evidence type="ECO:0000313" key="2">
    <source>
        <dbReference type="EMBL" id="SJZ62782.1"/>
    </source>
</evidence>
<dbReference type="PANTHER" id="PTHR42852">
    <property type="entry name" value="THIOL:DISULFIDE INTERCHANGE PROTEIN DSBE"/>
    <property type="match status" value="1"/>
</dbReference>
<feature type="domain" description="Thioredoxin" evidence="1">
    <location>
        <begin position="49"/>
        <end position="204"/>
    </location>
</feature>
<dbReference type="SUPFAM" id="SSF52833">
    <property type="entry name" value="Thioredoxin-like"/>
    <property type="match status" value="1"/>
</dbReference>
<protein>
    <submittedName>
        <fullName evidence="2">AhpC/TSA family protein</fullName>
    </submittedName>
</protein>
<dbReference type="Proteomes" id="UP000190888">
    <property type="component" value="Unassembled WGS sequence"/>
</dbReference>
<dbReference type="PANTHER" id="PTHR42852:SF17">
    <property type="entry name" value="THIOREDOXIN-LIKE PROTEIN HI_1115"/>
    <property type="match status" value="1"/>
</dbReference>
<organism evidence="2 3">
    <name type="scientific">Sediminibacterium ginsengisoli</name>
    <dbReference type="NCBI Taxonomy" id="413434"/>
    <lineage>
        <taxon>Bacteria</taxon>
        <taxon>Pseudomonadati</taxon>
        <taxon>Bacteroidota</taxon>
        <taxon>Chitinophagia</taxon>
        <taxon>Chitinophagales</taxon>
        <taxon>Chitinophagaceae</taxon>
        <taxon>Sediminibacterium</taxon>
    </lineage>
</organism>
<dbReference type="STRING" id="413434.SAMN04488132_103219"/>
<evidence type="ECO:0000313" key="3">
    <source>
        <dbReference type="Proteomes" id="UP000190888"/>
    </source>
</evidence>
<sequence length="248" mass="27942">MPTSAKHHKQQRTQLIRILFFLFLFCNVFSLQAQNIAEQISEDTTRMNLYTGRAFGKNIMFTDTSGKKISLAAFQGKVCYIDLWFVGCAPCANEIPFWKQRFDHFAGDTNLAFITIAIPVSKQHAGWRRYIRDNQIPGIHLTIAPELLKTKTAAAIAKALLTDEYPSYYILDKNGLLAGNKVSIPSDKLITDYILYNALKSVAPSKSYVEIHSELSRVNSKTASPAFVSWVESFYKKPFMGALSEALQ</sequence>
<dbReference type="PROSITE" id="PS51352">
    <property type="entry name" value="THIOREDOXIN_2"/>
    <property type="match status" value="1"/>
</dbReference>
<dbReference type="Gene3D" id="3.40.30.10">
    <property type="entry name" value="Glutaredoxin"/>
    <property type="match status" value="1"/>
</dbReference>
<keyword evidence="3" id="KW-1185">Reference proteome</keyword>
<proteinExistence type="predicted"/>
<name>A0A1T4M790_9BACT</name>
<gene>
    <name evidence="2" type="ORF">SAMN04488132_103219</name>
</gene>